<comment type="caution">
    <text evidence="1">The sequence shown here is derived from an EMBL/GenBank/DDBJ whole genome shotgun (WGS) entry which is preliminary data.</text>
</comment>
<protein>
    <submittedName>
        <fullName evidence="1">Uncharacterized protein</fullName>
    </submittedName>
</protein>
<evidence type="ECO:0000313" key="2">
    <source>
        <dbReference type="Proteomes" id="UP000278222"/>
    </source>
</evidence>
<evidence type="ECO:0000313" key="1">
    <source>
        <dbReference type="EMBL" id="ROQ00434.1"/>
    </source>
</evidence>
<sequence>MANCLLGYRNWAARGALSGGSWRASRPLARLQDIVLAKVARSTDATTGSTIVLVDLGVARPVRIMGVVGHNLGLAATQRWRGATSQANLTAAPGYDSGAEAVWRGTDTPDLNTDEAGEPIHRPVALSVAAADQSWRWWRLDIADTGNAAGYVELGYLMLWAAWQPTRNFSYGKSLGLETGTIREESIGLVETHDRRASRRTEKFAIENLLPADAKIALRIERERDLDRPMFWLPNPAAPEEWLDRAFLARMTVLGPLDNPTLRRERSVWDLREVAGG</sequence>
<gene>
    <name evidence="1" type="ORF">EDC65_2233</name>
</gene>
<dbReference type="AlphaFoldDB" id="A0A3N1LYY2"/>
<name>A0A3N1LYY2_9PROT</name>
<dbReference type="Proteomes" id="UP000278222">
    <property type="component" value="Unassembled WGS sequence"/>
</dbReference>
<reference evidence="1 2" key="1">
    <citation type="submission" date="2018-11" db="EMBL/GenBank/DDBJ databases">
        <title>Genomic Encyclopedia of Type Strains, Phase IV (KMG-IV): sequencing the most valuable type-strain genomes for metagenomic binning, comparative biology and taxonomic classification.</title>
        <authorList>
            <person name="Goeker M."/>
        </authorList>
    </citation>
    <scope>NUCLEOTIDE SEQUENCE [LARGE SCALE GENOMIC DNA]</scope>
    <source>
        <strain evidence="1 2">DSM 5900</strain>
    </source>
</reference>
<keyword evidence="2" id="KW-1185">Reference proteome</keyword>
<dbReference type="EMBL" id="RJKX01000013">
    <property type="protein sequence ID" value="ROQ00434.1"/>
    <property type="molecule type" value="Genomic_DNA"/>
</dbReference>
<dbReference type="OrthoDB" id="977800at2"/>
<dbReference type="RefSeq" id="WP_123689712.1">
    <property type="nucleotide sequence ID" value="NZ_AP019700.1"/>
</dbReference>
<accession>A0A3N1LYY2</accession>
<proteinExistence type="predicted"/>
<organism evidence="1 2">
    <name type="scientific">Stella humosa</name>
    <dbReference type="NCBI Taxonomy" id="94"/>
    <lineage>
        <taxon>Bacteria</taxon>
        <taxon>Pseudomonadati</taxon>
        <taxon>Pseudomonadota</taxon>
        <taxon>Alphaproteobacteria</taxon>
        <taxon>Rhodospirillales</taxon>
        <taxon>Stellaceae</taxon>
        <taxon>Stella</taxon>
    </lineage>
</organism>